<dbReference type="EMBL" id="ADBF01000092">
    <property type="protein sequence ID" value="EFE49440.1"/>
    <property type="molecule type" value="Genomic_DNA"/>
</dbReference>
<comment type="caution">
    <text evidence="1">The sequence shown here is derived from an EMBL/GenBank/DDBJ whole genome shotgun (WGS) entry which is preliminary data.</text>
</comment>
<reference evidence="1 2" key="1">
    <citation type="submission" date="2010-02" db="EMBL/GenBank/DDBJ databases">
        <authorList>
            <person name="Weinstock G."/>
            <person name="Sodergren E."/>
            <person name="Clifton S."/>
            <person name="Fulton L."/>
            <person name="Fulton B."/>
            <person name="Courtney L."/>
            <person name="Fronick C."/>
            <person name="Harrison M."/>
            <person name="Strong C."/>
            <person name="Farmer C."/>
            <person name="Delahaunty K."/>
            <person name="Markovic C."/>
            <person name="Hall O."/>
            <person name="Minx P."/>
            <person name="Tomlinson C."/>
            <person name="Mitreva M."/>
            <person name="Nelson J."/>
            <person name="Hou S."/>
            <person name="Wollam A."/>
            <person name="Pepin K.H."/>
            <person name="Johnson M."/>
            <person name="Bhonagiri V."/>
            <person name="Zhang X."/>
            <person name="Suruliraj S."/>
            <person name="Warren W."/>
            <person name="Chinwalla A."/>
            <person name="Mardis E.R."/>
            <person name="Wilson R.K."/>
        </authorList>
    </citation>
    <scope>NUCLEOTIDE SEQUENCE [LARGE SCALE GENOMIC DNA]</scope>
    <source>
        <strain evidence="1 2">ATCC 29315</strain>
    </source>
</reference>
<organism evidence="1 2">
    <name type="scientific">Neisseria elongata subsp. glycolytica ATCC 29315</name>
    <dbReference type="NCBI Taxonomy" id="546263"/>
    <lineage>
        <taxon>Bacteria</taxon>
        <taxon>Pseudomonadati</taxon>
        <taxon>Pseudomonadota</taxon>
        <taxon>Betaproteobacteria</taxon>
        <taxon>Neisseriales</taxon>
        <taxon>Neisseriaceae</taxon>
        <taxon>Neisseria</taxon>
    </lineage>
</organism>
<evidence type="ECO:0000313" key="2">
    <source>
        <dbReference type="Proteomes" id="UP000005536"/>
    </source>
</evidence>
<dbReference type="AlphaFoldDB" id="D4DRU6"/>
<feature type="non-terminal residue" evidence="1">
    <location>
        <position position="42"/>
    </location>
</feature>
<accession>D4DRU6</accession>
<gene>
    <name evidence="1" type="ORF">NEIELOOT_01789</name>
</gene>
<sequence>MMYTVKTLFLHSVTVQDTVKSFEKLGNNENKEGRYRSTTAAT</sequence>
<evidence type="ECO:0000313" key="1">
    <source>
        <dbReference type="EMBL" id="EFE49440.1"/>
    </source>
</evidence>
<proteinExistence type="predicted"/>
<name>D4DRU6_NEIEG</name>
<dbReference type="Proteomes" id="UP000005536">
    <property type="component" value="Unassembled WGS sequence"/>
</dbReference>
<protein>
    <submittedName>
        <fullName evidence="1">Uncharacterized protein</fullName>
    </submittedName>
</protein>